<evidence type="ECO:0000256" key="9">
    <source>
        <dbReference type="SAM" id="Phobius"/>
    </source>
</evidence>
<evidence type="ECO:0000256" key="3">
    <source>
        <dbReference type="ARBA" id="ARBA00022692"/>
    </source>
</evidence>
<reference evidence="11 12" key="1">
    <citation type="submission" date="2016-10" db="EMBL/GenBank/DDBJ databases">
        <authorList>
            <person name="de Groot N.N."/>
        </authorList>
    </citation>
    <scope>NUCLEOTIDE SEQUENCE [LARGE SCALE GENOMIC DNA]</scope>
    <source>
        <strain evidence="11 12">DSM 14789</strain>
    </source>
</reference>
<evidence type="ECO:0000259" key="10">
    <source>
        <dbReference type="Pfam" id="PF01545"/>
    </source>
</evidence>
<dbReference type="PANTHER" id="PTHR45755">
    <property type="match status" value="1"/>
</dbReference>
<keyword evidence="5 9" id="KW-1133">Transmembrane helix</keyword>
<dbReference type="Gene3D" id="1.20.1510.10">
    <property type="entry name" value="Cation efflux protein transmembrane domain"/>
    <property type="match status" value="1"/>
</dbReference>
<dbReference type="InterPro" id="IPR045316">
    <property type="entry name" value="Msc2-like"/>
</dbReference>
<dbReference type="EMBL" id="FNGI01000004">
    <property type="protein sequence ID" value="SDL48354.1"/>
    <property type="molecule type" value="Genomic_DNA"/>
</dbReference>
<name>A0A1G9KFS2_9GAMM</name>
<dbReference type="OrthoDB" id="271709at2"/>
<feature type="transmembrane region" description="Helical" evidence="9">
    <location>
        <begin position="60"/>
        <end position="76"/>
    </location>
</feature>
<gene>
    <name evidence="11" type="ORF">SAMN05661010_01758</name>
</gene>
<feature type="domain" description="Cation efflux protein transmembrane" evidence="10">
    <location>
        <begin position="28"/>
        <end position="236"/>
    </location>
</feature>
<dbReference type="InterPro" id="IPR002524">
    <property type="entry name" value="Cation_efflux"/>
</dbReference>
<dbReference type="SUPFAM" id="SSF161111">
    <property type="entry name" value="Cation efflux protein transmembrane domain-like"/>
    <property type="match status" value="1"/>
</dbReference>
<dbReference type="GO" id="GO:0006882">
    <property type="term" value="P:intracellular zinc ion homeostasis"/>
    <property type="evidence" value="ECO:0007669"/>
    <property type="project" value="InterPro"/>
</dbReference>
<feature type="transmembrane region" description="Helical" evidence="9">
    <location>
        <begin position="28"/>
        <end position="54"/>
    </location>
</feature>
<accession>A0A1G9KFS2</accession>
<keyword evidence="4" id="KW-0864">Zinc transport</keyword>
<evidence type="ECO:0000256" key="2">
    <source>
        <dbReference type="ARBA" id="ARBA00022448"/>
    </source>
</evidence>
<keyword evidence="7 9" id="KW-0472">Membrane</keyword>
<organism evidence="11 12">
    <name type="scientific">Modicisalibacter muralis</name>
    <dbReference type="NCBI Taxonomy" id="119000"/>
    <lineage>
        <taxon>Bacteria</taxon>
        <taxon>Pseudomonadati</taxon>
        <taxon>Pseudomonadota</taxon>
        <taxon>Gammaproteobacteria</taxon>
        <taxon>Oceanospirillales</taxon>
        <taxon>Halomonadaceae</taxon>
        <taxon>Modicisalibacter</taxon>
    </lineage>
</organism>
<keyword evidence="3 9" id="KW-0812">Transmembrane</keyword>
<dbReference type="GO" id="GO:0016020">
    <property type="term" value="C:membrane"/>
    <property type="evidence" value="ECO:0007669"/>
    <property type="project" value="UniProtKB-SubCell"/>
</dbReference>
<dbReference type="RefSeq" id="WP_089727631.1">
    <property type="nucleotide sequence ID" value="NZ_FNGI01000004.1"/>
</dbReference>
<dbReference type="InterPro" id="IPR027469">
    <property type="entry name" value="Cation_efflux_TMD_sf"/>
</dbReference>
<evidence type="ECO:0000313" key="11">
    <source>
        <dbReference type="EMBL" id="SDL48354.1"/>
    </source>
</evidence>
<keyword evidence="4" id="KW-0862">Zinc</keyword>
<protein>
    <submittedName>
        <fullName evidence="11">Cation diffusion facilitator family transporter</fullName>
    </submittedName>
</protein>
<feature type="transmembrane region" description="Helical" evidence="9">
    <location>
        <begin position="211"/>
        <end position="228"/>
    </location>
</feature>
<evidence type="ECO:0000256" key="1">
    <source>
        <dbReference type="ARBA" id="ARBA00004141"/>
    </source>
</evidence>
<dbReference type="NCBIfam" id="TIGR01297">
    <property type="entry name" value="CDF"/>
    <property type="match status" value="1"/>
</dbReference>
<evidence type="ECO:0000313" key="12">
    <source>
        <dbReference type="Proteomes" id="UP000198654"/>
    </source>
</evidence>
<evidence type="ECO:0000256" key="4">
    <source>
        <dbReference type="ARBA" id="ARBA00022906"/>
    </source>
</evidence>
<dbReference type="GO" id="GO:0005385">
    <property type="term" value="F:zinc ion transmembrane transporter activity"/>
    <property type="evidence" value="ECO:0007669"/>
    <property type="project" value="InterPro"/>
</dbReference>
<keyword evidence="6" id="KW-0406">Ion transport</keyword>
<feature type="transmembrane region" description="Helical" evidence="9">
    <location>
        <begin position="96"/>
        <end position="114"/>
    </location>
</feature>
<comment type="subcellular location">
    <subcellularLocation>
        <location evidence="1">Membrane</location>
        <topology evidence="1">Multi-pass membrane protein</topology>
    </subcellularLocation>
</comment>
<proteinExistence type="predicted"/>
<evidence type="ECO:0000256" key="6">
    <source>
        <dbReference type="ARBA" id="ARBA00023065"/>
    </source>
</evidence>
<dbReference type="Pfam" id="PF01545">
    <property type="entry name" value="Cation_efflux"/>
    <property type="match status" value="1"/>
</dbReference>
<sequence length="311" mass="33464">MHTTNLEPWKHDHTFGQDSPQAGERRTLLVVAITLVTMGIEIAAGVAFGSMALLADGLHMGSHALGLGIAAFAYIYARRHARNPEFSFGTGKVNSLGGFTGALLLVGFAVIMAWESIERAISPVAIQFDWAIAVAIAGLAINVLCALILGGHGLAHRPHHDHDHDHAIRPGEDHNLRAAYLHVIVDAMTSVLAIVALLVGKYAGAVWLDPAIGLLGAALVIRWAWLLLKDTSGVLLDRRSDPSVRAQVREAIEGEGDDRIADLHVWQIGPGIHAAALSVVTHQPREPSYYKECIPRHAGVVHTTIEVQRCD</sequence>
<dbReference type="InterPro" id="IPR058533">
    <property type="entry name" value="Cation_efflux_TM"/>
</dbReference>
<feature type="transmembrane region" description="Helical" evidence="9">
    <location>
        <begin position="126"/>
        <end position="149"/>
    </location>
</feature>
<feature type="region of interest" description="Disordered" evidence="8">
    <location>
        <begin position="1"/>
        <end position="20"/>
    </location>
</feature>
<dbReference type="STRING" id="119000.SAMN05661010_01758"/>
<keyword evidence="2" id="KW-0813">Transport</keyword>
<evidence type="ECO:0000256" key="7">
    <source>
        <dbReference type="ARBA" id="ARBA00023136"/>
    </source>
</evidence>
<dbReference type="Proteomes" id="UP000198654">
    <property type="component" value="Unassembled WGS sequence"/>
</dbReference>
<evidence type="ECO:0000256" key="8">
    <source>
        <dbReference type="SAM" id="MobiDB-lite"/>
    </source>
</evidence>
<feature type="transmembrane region" description="Helical" evidence="9">
    <location>
        <begin position="179"/>
        <end position="199"/>
    </location>
</feature>
<dbReference type="AlphaFoldDB" id="A0A1G9KFS2"/>
<dbReference type="NCBIfam" id="NF033827">
    <property type="entry name" value="CDF_efflux_DmeF"/>
    <property type="match status" value="1"/>
</dbReference>
<dbReference type="PANTHER" id="PTHR45755:SF4">
    <property type="entry name" value="ZINC TRANSPORTER 7"/>
    <property type="match status" value="1"/>
</dbReference>
<keyword evidence="12" id="KW-1185">Reference proteome</keyword>
<evidence type="ECO:0000256" key="5">
    <source>
        <dbReference type="ARBA" id="ARBA00022989"/>
    </source>
</evidence>